<keyword evidence="5" id="KW-0234">DNA repair</keyword>
<dbReference type="InterPro" id="IPR010994">
    <property type="entry name" value="RuvA_2-like"/>
</dbReference>
<dbReference type="InterPro" id="IPR035901">
    <property type="entry name" value="GIY-YIG_endonuc_sf"/>
</dbReference>
<dbReference type="InterPro" id="IPR004791">
    <property type="entry name" value="UvrC"/>
</dbReference>
<dbReference type="InterPro" id="IPR036876">
    <property type="entry name" value="UVR_dom_sf"/>
</dbReference>
<protein>
    <submittedName>
        <fullName evidence="8">UvrABC system protein C</fullName>
    </submittedName>
</protein>
<keyword evidence="1" id="KW-0963">Cytoplasm</keyword>
<name>A0A644ZSG4_9ZZZZ</name>
<evidence type="ECO:0000256" key="2">
    <source>
        <dbReference type="ARBA" id="ARBA00022763"/>
    </source>
</evidence>
<dbReference type="NCBIfam" id="NF001824">
    <property type="entry name" value="PRK00558.1-5"/>
    <property type="match status" value="1"/>
</dbReference>
<keyword evidence="4" id="KW-0267">Excision nuclease</keyword>
<comment type="caution">
    <text evidence="8">The sequence shown here is derived from an EMBL/GenBank/DDBJ whole genome shotgun (WGS) entry which is preliminary data.</text>
</comment>
<evidence type="ECO:0000259" key="6">
    <source>
        <dbReference type="PROSITE" id="PS50164"/>
    </source>
</evidence>
<evidence type="ECO:0000259" key="7">
    <source>
        <dbReference type="PROSITE" id="PS50165"/>
    </source>
</evidence>
<dbReference type="InterPro" id="IPR038476">
    <property type="entry name" value="UvrC_RNase_H_dom_sf"/>
</dbReference>
<dbReference type="Gene3D" id="3.30.420.340">
    <property type="entry name" value="UvrC, RNAse H endonuclease domain"/>
    <property type="match status" value="1"/>
</dbReference>
<feature type="domain" description="UvrC family homology region profile" evidence="7">
    <location>
        <begin position="335"/>
        <end position="476"/>
    </location>
</feature>
<dbReference type="InterPro" id="IPR050066">
    <property type="entry name" value="UvrABC_protein_C"/>
</dbReference>
<dbReference type="Pfam" id="PF22920">
    <property type="entry name" value="UvrC_RNaseH"/>
    <property type="match status" value="1"/>
</dbReference>
<gene>
    <name evidence="8" type="primary">uvrC_30</name>
    <name evidence="8" type="ORF">SDC9_89503</name>
</gene>
<dbReference type="PROSITE" id="PS50164">
    <property type="entry name" value="GIY_YIG"/>
    <property type="match status" value="1"/>
</dbReference>
<dbReference type="SMART" id="SM00465">
    <property type="entry name" value="GIYc"/>
    <property type="match status" value="1"/>
</dbReference>
<dbReference type="FunFam" id="3.40.1440.10:FF:000001">
    <property type="entry name" value="UvrABC system protein C"/>
    <property type="match status" value="1"/>
</dbReference>
<dbReference type="SUPFAM" id="SSF46600">
    <property type="entry name" value="C-terminal UvrC-binding domain of UvrB"/>
    <property type="match status" value="1"/>
</dbReference>
<dbReference type="GO" id="GO:0009380">
    <property type="term" value="C:excinuclease repair complex"/>
    <property type="evidence" value="ECO:0007669"/>
    <property type="project" value="InterPro"/>
</dbReference>
<dbReference type="Pfam" id="PF08459">
    <property type="entry name" value="UvrC_RNaseH_dom"/>
    <property type="match status" value="1"/>
</dbReference>
<dbReference type="GO" id="GO:0009381">
    <property type="term" value="F:excinuclease ABC activity"/>
    <property type="evidence" value="ECO:0007669"/>
    <property type="project" value="InterPro"/>
</dbReference>
<dbReference type="Pfam" id="PF14520">
    <property type="entry name" value="HHH_5"/>
    <property type="match status" value="1"/>
</dbReference>
<dbReference type="InterPro" id="IPR001162">
    <property type="entry name" value="UvrC_RNase_H_dom"/>
</dbReference>
<evidence type="ECO:0000256" key="4">
    <source>
        <dbReference type="ARBA" id="ARBA00022881"/>
    </source>
</evidence>
<evidence type="ECO:0000256" key="5">
    <source>
        <dbReference type="ARBA" id="ARBA00023204"/>
    </source>
</evidence>
<dbReference type="SUPFAM" id="SSF47781">
    <property type="entry name" value="RuvA domain 2-like"/>
    <property type="match status" value="1"/>
</dbReference>
<keyword evidence="2" id="KW-0227">DNA damage</keyword>
<dbReference type="GO" id="GO:0006289">
    <property type="term" value="P:nucleotide-excision repair"/>
    <property type="evidence" value="ECO:0007669"/>
    <property type="project" value="InterPro"/>
</dbReference>
<dbReference type="EMBL" id="VSSQ01009874">
    <property type="protein sequence ID" value="MPM42831.1"/>
    <property type="molecule type" value="Genomic_DNA"/>
</dbReference>
<dbReference type="InterPro" id="IPR000305">
    <property type="entry name" value="GIY-YIG_endonuc"/>
</dbReference>
<evidence type="ECO:0000256" key="3">
    <source>
        <dbReference type="ARBA" id="ARBA00022769"/>
    </source>
</evidence>
<evidence type="ECO:0000313" key="8">
    <source>
        <dbReference type="EMBL" id="MPM42831.1"/>
    </source>
</evidence>
<keyword evidence="3" id="KW-0228">DNA excision</keyword>
<dbReference type="InterPro" id="IPR047296">
    <property type="entry name" value="GIY-YIG_UvrC_Cho"/>
</dbReference>
<dbReference type="AlphaFoldDB" id="A0A644ZSG4"/>
<dbReference type="PANTHER" id="PTHR30562">
    <property type="entry name" value="UVRC/OXIDOREDUCTASE"/>
    <property type="match status" value="1"/>
</dbReference>
<dbReference type="CDD" id="cd10434">
    <property type="entry name" value="GIY-YIG_UvrC_Cho"/>
    <property type="match status" value="1"/>
</dbReference>
<dbReference type="SUPFAM" id="SSF82771">
    <property type="entry name" value="GIY-YIG endonuclease"/>
    <property type="match status" value="1"/>
</dbReference>
<dbReference type="PANTHER" id="PTHR30562:SF1">
    <property type="entry name" value="UVRABC SYSTEM PROTEIN C"/>
    <property type="match status" value="1"/>
</dbReference>
<evidence type="ECO:0000256" key="1">
    <source>
        <dbReference type="ARBA" id="ARBA00022490"/>
    </source>
</evidence>
<dbReference type="NCBIfam" id="TIGR00194">
    <property type="entry name" value="uvrC"/>
    <property type="match status" value="1"/>
</dbReference>
<proteinExistence type="inferred from homology"/>
<feature type="domain" description="GIY-YIG" evidence="6">
    <location>
        <begin position="14"/>
        <end position="92"/>
    </location>
</feature>
<dbReference type="Gene3D" id="1.10.150.20">
    <property type="entry name" value="5' to 3' exonuclease, C-terminal subdomain"/>
    <property type="match status" value="1"/>
</dbReference>
<dbReference type="HAMAP" id="MF_00203">
    <property type="entry name" value="UvrC"/>
    <property type="match status" value="1"/>
</dbReference>
<reference evidence="8" key="1">
    <citation type="submission" date="2019-08" db="EMBL/GenBank/DDBJ databases">
        <authorList>
            <person name="Kucharzyk K."/>
            <person name="Murdoch R.W."/>
            <person name="Higgins S."/>
            <person name="Loffler F."/>
        </authorList>
    </citation>
    <scope>NUCLEOTIDE SEQUENCE</scope>
</reference>
<sequence length="605" mass="69629">MTQEIRDTLKILPQEPGCYQFLDEKGKIIYVGKAKNLKKRVSSYFNKTQENPKTRVLVRNIRQIKYIVVNTEEDTFLLENNLIKELKPRYNVMLKDDKSYPSIVIKNEYFPRVFKTRNIIKDGSKYFGPYTSVAAVDALIDIFRKIYRVRTCGLNLTPENIAAGKFKVCLEYHIKRCDAPCVGFQSLENYNKNIAEITEILKGNISLIEKQIIVEMQHCSDNLRFEEAQRLKEKLVLIRNFREKSEVVSNIHYNLDVYGFAEDENSAYINYLHVVNGGIIQAYTFEYKKRLDETPEELLGLGIVEMLQRFGSESKEMIVPFIPDLILSGVEFIVPQRGDKRKLLELSDKNVKQFKIDKLKKAEMLSPEQRTTRILKTVKNDLRLKETPWHIECFDNSNIQGTNPVAACVVFKKAKPSKKDYRHFNIKTVVGPDDYASMAEIIHRRYSRALNEGTSLPQLIVIDGGKGQLHAAADSLQKIGLYGKIAIIGIAKRLEEIYFPGDPVPLYIDKNSETLKLIQQLRDEAHRFGITHHRNRRSKSQVTSELDQIKGIGKETKKKLLSHFKSIKRIKEANKEDIISVIGKSKGQLITDYFNNRGTLSEIGN</sequence>
<organism evidence="8">
    <name type="scientific">bioreactor metagenome</name>
    <dbReference type="NCBI Taxonomy" id="1076179"/>
    <lineage>
        <taxon>unclassified sequences</taxon>
        <taxon>metagenomes</taxon>
        <taxon>ecological metagenomes</taxon>
    </lineage>
</organism>
<dbReference type="Gene3D" id="3.40.1440.10">
    <property type="entry name" value="GIY-YIG endonuclease"/>
    <property type="match status" value="1"/>
</dbReference>
<dbReference type="PROSITE" id="PS50165">
    <property type="entry name" value="UVRC"/>
    <property type="match status" value="1"/>
</dbReference>
<dbReference type="Pfam" id="PF01541">
    <property type="entry name" value="GIY-YIG"/>
    <property type="match status" value="1"/>
</dbReference>
<accession>A0A644ZSG4</accession>